<evidence type="ECO:0000313" key="1">
    <source>
        <dbReference type="EMBL" id="CAG8482782.1"/>
    </source>
</evidence>
<dbReference type="EMBL" id="CAJVQB010000337">
    <property type="protein sequence ID" value="CAG8482782.1"/>
    <property type="molecule type" value="Genomic_DNA"/>
</dbReference>
<sequence>MNNEQFQQFMELTKAVMKDKNEEEQNKSFYYLFVEQFAPKEHQHHWKIELHELYQKKAEKEDTYATKFKKLISRVNVNNGFSDSYVVRKFLNELKGNNATFVAQRVGNELSDIKKRIEGLTLNYAILSAKLKDTESNRPQENIYKRYNQNNYKGEKKRGIEYRKCGGVI</sequence>
<gene>
    <name evidence="1" type="ORF">GMARGA_LOCUS1325</name>
</gene>
<organism evidence="1 2">
    <name type="scientific">Gigaspora margarita</name>
    <dbReference type="NCBI Taxonomy" id="4874"/>
    <lineage>
        <taxon>Eukaryota</taxon>
        <taxon>Fungi</taxon>
        <taxon>Fungi incertae sedis</taxon>
        <taxon>Mucoromycota</taxon>
        <taxon>Glomeromycotina</taxon>
        <taxon>Glomeromycetes</taxon>
        <taxon>Diversisporales</taxon>
        <taxon>Gigasporaceae</taxon>
        <taxon>Gigaspora</taxon>
    </lineage>
</organism>
<protein>
    <submittedName>
        <fullName evidence="1">38221_t:CDS:1</fullName>
    </submittedName>
</protein>
<evidence type="ECO:0000313" key="2">
    <source>
        <dbReference type="Proteomes" id="UP000789901"/>
    </source>
</evidence>
<reference evidence="1 2" key="1">
    <citation type="submission" date="2021-06" db="EMBL/GenBank/DDBJ databases">
        <authorList>
            <person name="Kallberg Y."/>
            <person name="Tangrot J."/>
            <person name="Rosling A."/>
        </authorList>
    </citation>
    <scope>NUCLEOTIDE SEQUENCE [LARGE SCALE GENOMIC DNA]</scope>
    <source>
        <strain evidence="1 2">120-4 pot B 10/14</strain>
    </source>
</reference>
<name>A0ABM8VZ16_GIGMA</name>
<accession>A0ABM8VZ16</accession>
<dbReference type="Proteomes" id="UP000789901">
    <property type="component" value="Unassembled WGS sequence"/>
</dbReference>
<keyword evidence="2" id="KW-1185">Reference proteome</keyword>
<comment type="caution">
    <text evidence="1">The sequence shown here is derived from an EMBL/GenBank/DDBJ whole genome shotgun (WGS) entry which is preliminary data.</text>
</comment>
<proteinExistence type="predicted"/>